<organism evidence="1 2">
    <name type="scientific">Flexivirga oryzae</name>
    <dbReference type="NCBI Taxonomy" id="1794944"/>
    <lineage>
        <taxon>Bacteria</taxon>
        <taxon>Bacillati</taxon>
        <taxon>Actinomycetota</taxon>
        <taxon>Actinomycetes</taxon>
        <taxon>Micrococcales</taxon>
        <taxon>Dermacoccaceae</taxon>
        <taxon>Flexivirga</taxon>
    </lineage>
</organism>
<keyword evidence="2" id="KW-1185">Reference proteome</keyword>
<gene>
    <name evidence="1" type="ORF">FHU39_001933</name>
</gene>
<evidence type="ECO:0000313" key="2">
    <source>
        <dbReference type="Proteomes" id="UP000559182"/>
    </source>
</evidence>
<dbReference type="Proteomes" id="UP000559182">
    <property type="component" value="Unassembled WGS sequence"/>
</dbReference>
<name>A0A839N5B5_9MICO</name>
<proteinExistence type="predicted"/>
<dbReference type="AlphaFoldDB" id="A0A839N5B5"/>
<dbReference type="EMBL" id="JACHVQ010000001">
    <property type="protein sequence ID" value="MBB2891949.1"/>
    <property type="molecule type" value="Genomic_DNA"/>
</dbReference>
<dbReference type="RefSeq" id="WP_183320145.1">
    <property type="nucleotide sequence ID" value="NZ_JACHVQ010000001.1"/>
</dbReference>
<protein>
    <submittedName>
        <fullName evidence="1">Uncharacterized protein</fullName>
    </submittedName>
</protein>
<accession>A0A839N5B5</accession>
<reference evidence="1 2" key="1">
    <citation type="submission" date="2020-08" db="EMBL/GenBank/DDBJ databases">
        <title>Sequencing the genomes of 1000 actinobacteria strains.</title>
        <authorList>
            <person name="Klenk H.-P."/>
        </authorList>
    </citation>
    <scope>NUCLEOTIDE SEQUENCE [LARGE SCALE GENOMIC DNA]</scope>
    <source>
        <strain evidence="1 2">DSM 105369</strain>
    </source>
</reference>
<evidence type="ECO:0000313" key="1">
    <source>
        <dbReference type="EMBL" id="MBB2891949.1"/>
    </source>
</evidence>
<sequence length="140" mass="15022">MTEFMTRVAAELATPTHDIALHVRAVESRSTGHGADRLVELRSLGEQLVCEANAVLAESGRSIDLVDETGSNQLAFTLRLGQCWARIVTSFDKGVSWGHLVTPDSVGPDYELADETALGDLILSLVTAGEIRFELSGEPA</sequence>
<comment type="caution">
    <text evidence="1">The sequence shown here is derived from an EMBL/GenBank/DDBJ whole genome shotgun (WGS) entry which is preliminary data.</text>
</comment>